<gene>
    <name evidence="5" type="primary">LOC100788864</name>
    <name evidence="4" type="ORF">GLYMA_06G144300</name>
</gene>
<keyword evidence="6" id="KW-1185">Reference proteome</keyword>
<dbReference type="InterPro" id="IPR058921">
    <property type="entry name" value="PAP/OAS1-rel"/>
</dbReference>
<dbReference type="OrthoDB" id="273917at2759"/>
<dbReference type="PANTHER" id="PTHR45979:SF6">
    <property type="entry name" value="NUCLEOTIDYLTRANSFERASE DOMAIN PROTEIN"/>
    <property type="match status" value="1"/>
</dbReference>
<dbReference type="Gramene" id="KRH53760">
    <property type="protein sequence ID" value="KRH53760"/>
    <property type="gene ID" value="GLYMA_06G144300"/>
</dbReference>
<dbReference type="EMBL" id="CM000839">
    <property type="protein sequence ID" value="KRH53759.1"/>
    <property type="molecule type" value="Genomic_DNA"/>
</dbReference>
<dbReference type="GeneID" id="100788864"/>
<reference evidence="4 5" key="1">
    <citation type="journal article" date="2010" name="Nature">
        <title>Genome sequence of the palaeopolyploid soybean.</title>
        <authorList>
            <person name="Schmutz J."/>
            <person name="Cannon S.B."/>
            <person name="Schlueter J."/>
            <person name="Ma J."/>
            <person name="Mitros T."/>
            <person name="Nelson W."/>
            <person name="Hyten D.L."/>
            <person name="Song Q."/>
            <person name="Thelen J.J."/>
            <person name="Cheng J."/>
            <person name="Xu D."/>
            <person name="Hellsten U."/>
            <person name="May G.D."/>
            <person name="Yu Y."/>
            <person name="Sakurai T."/>
            <person name="Umezawa T."/>
            <person name="Bhattacharyya M.K."/>
            <person name="Sandhu D."/>
            <person name="Valliyodan B."/>
            <person name="Lindquist E."/>
            <person name="Peto M."/>
            <person name="Grant D."/>
            <person name="Shu S."/>
            <person name="Goodstein D."/>
            <person name="Barry K."/>
            <person name="Futrell-Griggs M."/>
            <person name="Abernathy B."/>
            <person name="Du J."/>
            <person name="Tian Z."/>
            <person name="Zhu L."/>
            <person name="Gill N."/>
            <person name="Joshi T."/>
            <person name="Libault M."/>
            <person name="Sethuraman A."/>
            <person name="Zhang X.-C."/>
            <person name="Shinozaki K."/>
            <person name="Nguyen H.T."/>
            <person name="Wing R.A."/>
            <person name="Cregan P."/>
            <person name="Specht J."/>
            <person name="Grimwood J."/>
            <person name="Rokhsar D."/>
            <person name="Stacey G."/>
            <person name="Shoemaker R.C."/>
            <person name="Jackson S.A."/>
        </authorList>
    </citation>
    <scope>NUCLEOTIDE SEQUENCE</scope>
    <source>
        <strain evidence="5">cv. Williams 82</strain>
        <tissue evidence="4">Callus</tissue>
    </source>
</reference>
<dbReference type="Pfam" id="PF22600">
    <property type="entry name" value="MTPAP-like_central"/>
    <property type="match status" value="1"/>
</dbReference>
<dbReference type="SMR" id="K7KV26"/>
<reference evidence="4" key="3">
    <citation type="submission" date="2018-07" db="EMBL/GenBank/DDBJ databases">
        <title>WGS assembly of Glycine max.</title>
        <authorList>
            <person name="Schmutz J."/>
            <person name="Cannon S."/>
            <person name="Schlueter J."/>
            <person name="Ma J."/>
            <person name="Mitros T."/>
            <person name="Nelson W."/>
            <person name="Hyten D."/>
            <person name="Song Q."/>
            <person name="Thelen J."/>
            <person name="Cheng J."/>
            <person name="Xu D."/>
            <person name="Hellsten U."/>
            <person name="May G."/>
            <person name="Yu Y."/>
            <person name="Sakurai T."/>
            <person name="Umezawa T."/>
            <person name="Bhattacharyya M."/>
            <person name="Sandhu D."/>
            <person name="Valliyodan B."/>
            <person name="Lindquist E."/>
            <person name="Peto M."/>
            <person name="Grant D."/>
            <person name="Shu S."/>
            <person name="Goodstein D."/>
            <person name="Barry K."/>
            <person name="Futrell-Griggs M."/>
            <person name="Abernathy B."/>
            <person name="Du J."/>
            <person name="Tian Z."/>
            <person name="Zhu L."/>
            <person name="Gill N."/>
            <person name="Joshi T."/>
            <person name="Libault M."/>
            <person name="Sethuraman A."/>
            <person name="Zhang X."/>
            <person name="Shinozaki K."/>
            <person name="Nguyen H."/>
            <person name="Wing R."/>
            <person name="Cregan P."/>
            <person name="Specht J."/>
            <person name="Grimwood J."/>
            <person name="Rokhsar D."/>
            <person name="Stacey G."/>
            <person name="Shoemaker R."/>
            <person name="Jackson S."/>
        </authorList>
    </citation>
    <scope>NUCLEOTIDE SEQUENCE</scope>
    <source>
        <tissue evidence="4">Callus</tissue>
    </source>
</reference>
<evidence type="ECO:0000313" key="4">
    <source>
        <dbReference type="EMBL" id="KRH53761.1"/>
    </source>
</evidence>
<feature type="domain" description="PAP/OAS1 substrate-binding-related" evidence="3">
    <location>
        <begin position="163"/>
        <end position="353"/>
    </location>
</feature>
<sequence length="721" mass="82370">MDSKRENLLLSSLPRQLLSIDEELWRMTEERIQEILWTIQPNVLSEMNRKNVLNYVQKLIGDYYDTKVFPFGSFPLKTYLPDGDIDLTVINHEDEEENLAKEICTILECANDLIYQVKDIEHIRAQVQVVKCTVKNIPIDITFNQMTGLCTLCFLEQVDQLAGKNHIFKRSIILIKAWCCYDSRLLGSQHGLLSTYATEVLVLYIINRFHASVRDPLEVLYIFFDYYGTFDWEHNYMSIWGPKALSSLPEIVDRPECDQDEFLLHKEFLINYRDIFSSKAKSSETTTNTFPVKHINILDPLRNDNNLGRSVNEASFHRIRFALSYGAKKFKQIFTLAGENMGEALEKFFFDTLQRNGKGERADVDVPVSPFGTGRYEKSVLDGDCDSYYGGSQYAQQYPNYAMPTTTIHSNSPSSPSQDDILALSTQQNWSEGDLLALSTQQNWSMYYQSVYNGYIPGQTLFHPTYNFEEGGRSRGTGTYIPDLNYNCYWDIRAKVNRPRRFPSAKHNALLKSCPKRKEAEEVHFETNMNDNSKPFELSNEDFPLILGIRKATSPTQAQESAPFANVHSETNKDGGNSRFYEPSNETHAKEPALLAKVLSKTDKPSNPWSFELVKEDFPLLPKVCSEPRMDDNSKSFDLSKKDFPPLQRSHKIVPSKSNQPTKYEKISSSSKESKLKNVEFGTHKLSQSLAEQSMSTKGEKEISGVSSSQETKLVVPKVAL</sequence>
<evidence type="ECO:0000313" key="5">
    <source>
        <dbReference type="EnsemblPlants" id="KRH53759"/>
    </source>
</evidence>
<dbReference type="EMBL" id="CM000839">
    <property type="protein sequence ID" value="KRH53760.1"/>
    <property type="molecule type" value="Genomic_DNA"/>
</dbReference>
<dbReference type="InterPro" id="IPR058920">
    <property type="entry name" value="PAP-OAS1-bd-rel"/>
</dbReference>
<feature type="region of interest" description="Disordered" evidence="1">
    <location>
        <begin position="556"/>
        <end position="587"/>
    </location>
</feature>
<dbReference type="SUPFAM" id="SSF81301">
    <property type="entry name" value="Nucleotidyltransferase"/>
    <property type="match status" value="1"/>
</dbReference>
<dbReference type="InterPro" id="IPR043519">
    <property type="entry name" value="NT_sf"/>
</dbReference>
<dbReference type="SUPFAM" id="SSF81631">
    <property type="entry name" value="PAP/OAS1 substrate-binding domain"/>
    <property type="match status" value="1"/>
</dbReference>
<reference evidence="5" key="2">
    <citation type="submission" date="2018-02" db="UniProtKB">
        <authorList>
            <consortium name="EnsemblPlants"/>
        </authorList>
    </citation>
    <scope>IDENTIFICATION</scope>
    <source>
        <strain evidence="5">Williams 82</strain>
    </source>
</reference>
<dbReference type="STRING" id="3847.K7KV26"/>
<dbReference type="PANTHER" id="PTHR45979">
    <property type="entry name" value="PAP/OAS1 SUBSTRATE-BINDING DOMAIN SUPERFAMILY"/>
    <property type="match status" value="1"/>
</dbReference>
<evidence type="ECO:0000259" key="3">
    <source>
        <dbReference type="Pfam" id="PF26180"/>
    </source>
</evidence>
<dbReference type="ExpressionAtlas" id="K7KV26">
    <property type="expression patterns" value="baseline and differential"/>
</dbReference>
<protein>
    <submittedName>
        <fullName evidence="4 5">Uncharacterized protein</fullName>
    </submittedName>
</protein>
<evidence type="ECO:0000259" key="2">
    <source>
        <dbReference type="Pfam" id="PF22600"/>
    </source>
</evidence>
<organism evidence="4">
    <name type="scientific">Glycine max</name>
    <name type="common">Soybean</name>
    <name type="synonym">Glycine hispida</name>
    <dbReference type="NCBI Taxonomy" id="3847"/>
    <lineage>
        <taxon>Eukaryota</taxon>
        <taxon>Viridiplantae</taxon>
        <taxon>Streptophyta</taxon>
        <taxon>Embryophyta</taxon>
        <taxon>Tracheophyta</taxon>
        <taxon>Spermatophyta</taxon>
        <taxon>Magnoliopsida</taxon>
        <taxon>eudicotyledons</taxon>
        <taxon>Gunneridae</taxon>
        <taxon>Pentapetalae</taxon>
        <taxon>rosids</taxon>
        <taxon>fabids</taxon>
        <taxon>Fabales</taxon>
        <taxon>Fabaceae</taxon>
        <taxon>Papilionoideae</taxon>
        <taxon>50 kb inversion clade</taxon>
        <taxon>NPAAA clade</taxon>
        <taxon>indigoferoid/millettioid clade</taxon>
        <taxon>Phaseoleae</taxon>
        <taxon>Glycine</taxon>
        <taxon>Glycine subgen. Soja</taxon>
    </lineage>
</organism>
<dbReference type="RefSeq" id="XP_003528019.1">
    <property type="nucleotide sequence ID" value="XM_003527971.5"/>
</dbReference>
<feature type="compositionally biased region" description="Polar residues" evidence="1">
    <location>
        <begin position="685"/>
        <end position="697"/>
    </location>
</feature>
<feature type="domain" description="Poly(A) RNA polymerase mitochondrial-like central palm" evidence="2">
    <location>
        <begin position="30"/>
        <end position="149"/>
    </location>
</feature>
<dbReference type="AlphaFoldDB" id="K7KV26"/>
<proteinExistence type="predicted"/>
<dbReference type="EnsemblPlants" id="KRH53759">
    <property type="protein sequence ID" value="KRH53759"/>
    <property type="gene ID" value="GLYMA_06G144300"/>
</dbReference>
<dbReference type="Gene3D" id="1.10.1410.10">
    <property type="match status" value="1"/>
</dbReference>
<dbReference type="Proteomes" id="UP000008827">
    <property type="component" value="Chromosome 6"/>
</dbReference>
<name>K7KV26_SOYBN</name>
<dbReference type="EnsemblPlants" id="KRH53761">
    <property type="protein sequence ID" value="KRH53761"/>
    <property type="gene ID" value="GLYMA_06G144300"/>
</dbReference>
<dbReference type="eggNOG" id="KOG1906">
    <property type="taxonomic scope" value="Eukaryota"/>
</dbReference>
<dbReference type="InterPro" id="IPR054708">
    <property type="entry name" value="MTPAP-like_central"/>
</dbReference>
<evidence type="ECO:0000313" key="6">
    <source>
        <dbReference type="Proteomes" id="UP000008827"/>
    </source>
</evidence>
<dbReference type="KEGG" id="gmx:100788864"/>
<dbReference type="HOGENOM" id="CLU_012365_2_1_1"/>
<evidence type="ECO:0000256" key="1">
    <source>
        <dbReference type="SAM" id="MobiDB-lite"/>
    </source>
</evidence>
<feature type="compositionally biased region" description="Basic and acidic residues" evidence="1">
    <location>
        <begin position="629"/>
        <end position="644"/>
    </location>
</feature>
<dbReference type="Gramene" id="KRH53759">
    <property type="protein sequence ID" value="KRH53759"/>
    <property type="gene ID" value="GLYMA_06G144300"/>
</dbReference>
<dbReference type="Gene3D" id="3.30.460.10">
    <property type="entry name" value="Beta Polymerase, domain 2"/>
    <property type="match status" value="1"/>
</dbReference>
<dbReference type="Pfam" id="PF26180">
    <property type="entry name" value="PAP-OAS1"/>
    <property type="match status" value="1"/>
</dbReference>
<dbReference type="CDD" id="cd05402">
    <property type="entry name" value="NT_PAP_TUTase"/>
    <property type="match status" value="1"/>
</dbReference>
<feature type="region of interest" description="Disordered" evidence="1">
    <location>
        <begin position="629"/>
        <end position="721"/>
    </location>
</feature>
<dbReference type="Gramene" id="KRH53761">
    <property type="protein sequence ID" value="KRH53761"/>
    <property type="gene ID" value="GLYMA_06G144300"/>
</dbReference>
<dbReference type="EMBL" id="CM000839">
    <property type="protein sequence ID" value="KRH53761.1"/>
    <property type="molecule type" value="Genomic_DNA"/>
</dbReference>
<dbReference type="PaxDb" id="3847-GLYMA06G14941.1"/>
<accession>K7KV26</accession>
<dbReference type="EnsemblPlants" id="KRH53760">
    <property type="protein sequence ID" value="KRH53760"/>
    <property type="gene ID" value="GLYMA_06G144300"/>
</dbReference>